<dbReference type="Pfam" id="PF13561">
    <property type="entry name" value="adh_short_C2"/>
    <property type="match status" value="1"/>
</dbReference>
<gene>
    <name evidence="3" type="ORF">Z519_08600</name>
</gene>
<dbReference type="Proteomes" id="UP000053789">
    <property type="component" value="Unassembled WGS sequence"/>
</dbReference>
<reference evidence="3" key="1">
    <citation type="submission" date="2015-01" db="EMBL/GenBank/DDBJ databases">
        <title>The Genome Sequence of Cladophialophora bantiana CBS 173.52.</title>
        <authorList>
            <consortium name="The Broad Institute Genomics Platform"/>
            <person name="Cuomo C."/>
            <person name="de Hoog S."/>
            <person name="Gorbushina A."/>
            <person name="Stielow B."/>
            <person name="Teixiera M."/>
            <person name="Abouelleil A."/>
            <person name="Chapman S.B."/>
            <person name="Priest M."/>
            <person name="Young S.K."/>
            <person name="Wortman J."/>
            <person name="Nusbaum C."/>
            <person name="Birren B."/>
        </authorList>
    </citation>
    <scope>NUCLEOTIDE SEQUENCE [LARGE SCALE GENOMIC DNA]</scope>
    <source>
        <strain evidence="3">CBS 173.52</strain>
    </source>
</reference>
<dbReference type="OrthoDB" id="47007at2759"/>
<dbReference type="PRINTS" id="PR00081">
    <property type="entry name" value="GDHRDH"/>
</dbReference>
<dbReference type="AlphaFoldDB" id="A0A0D2FWA9"/>
<name>A0A0D2FWA9_CLAB1</name>
<dbReference type="InterPro" id="IPR036291">
    <property type="entry name" value="NAD(P)-bd_dom_sf"/>
</dbReference>
<evidence type="ECO:0000256" key="1">
    <source>
        <dbReference type="ARBA" id="ARBA00006484"/>
    </source>
</evidence>
<dbReference type="PANTHER" id="PTHR45024">
    <property type="entry name" value="DEHYDROGENASES, SHORT CHAIN"/>
    <property type="match status" value="1"/>
</dbReference>
<protein>
    <submittedName>
        <fullName evidence="3">Uncharacterized protein</fullName>
    </submittedName>
</protein>
<proteinExistence type="inferred from homology"/>
<keyword evidence="2" id="KW-0560">Oxidoreductase</keyword>
<dbReference type="InterPro" id="IPR051687">
    <property type="entry name" value="Peroxisomal_Beta-Oxidation"/>
</dbReference>
<dbReference type="SUPFAM" id="SSF51735">
    <property type="entry name" value="NAD(P)-binding Rossmann-fold domains"/>
    <property type="match status" value="1"/>
</dbReference>
<keyword evidence="4" id="KW-1185">Reference proteome</keyword>
<comment type="similarity">
    <text evidence="1">Belongs to the short-chain dehydrogenases/reductases (SDR) family.</text>
</comment>
<evidence type="ECO:0000313" key="3">
    <source>
        <dbReference type="EMBL" id="KIW90817.1"/>
    </source>
</evidence>
<dbReference type="VEuPathDB" id="FungiDB:Z519_08600"/>
<dbReference type="GeneID" id="27701528"/>
<dbReference type="PANTHER" id="PTHR45024:SF2">
    <property type="entry name" value="SCP2 DOMAIN-CONTAINING PROTEIN"/>
    <property type="match status" value="1"/>
</dbReference>
<dbReference type="RefSeq" id="XP_016617486.1">
    <property type="nucleotide sequence ID" value="XM_016766328.1"/>
</dbReference>
<organism evidence="3 4">
    <name type="scientific">Cladophialophora bantiana (strain ATCC 10958 / CBS 173.52 / CDC B-1940 / NIH 8579)</name>
    <name type="common">Xylohypha bantiana</name>
    <dbReference type="NCBI Taxonomy" id="1442370"/>
    <lineage>
        <taxon>Eukaryota</taxon>
        <taxon>Fungi</taxon>
        <taxon>Dikarya</taxon>
        <taxon>Ascomycota</taxon>
        <taxon>Pezizomycotina</taxon>
        <taxon>Eurotiomycetes</taxon>
        <taxon>Chaetothyriomycetidae</taxon>
        <taxon>Chaetothyriales</taxon>
        <taxon>Herpotrichiellaceae</taxon>
        <taxon>Cladophialophora</taxon>
    </lineage>
</organism>
<dbReference type="InterPro" id="IPR002347">
    <property type="entry name" value="SDR_fam"/>
</dbReference>
<dbReference type="EMBL" id="KN846992">
    <property type="protein sequence ID" value="KIW90817.1"/>
    <property type="molecule type" value="Genomic_DNA"/>
</dbReference>
<evidence type="ECO:0000313" key="4">
    <source>
        <dbReference type="Proteomes" id="UP000053789"/>
    </source>
</evidence>
<dbReference type="HOGENOM" id="CLU_1348795_0_0_1"/>
<dbReference type="Gene3D" id="3.40.50.720">
    <property type="entry name" value="NAD(P)-binding Rossmann-like Domain"/>
    <property type="match status" value="1"/>
</dbReference>
<accession>A0A0D2FWA9</accession>
<dbReference type="GO" id="GO:0016491">
    <property type="term" value="F:oxidoreductase activity"/>
    <property type="evidence" value="ECO:0007669"/>
    <property type="project" value="UniProtKB-KW"/>
</dbReference>
<sequence length="235" mass="24665">MSQQHWRPDGSLQGRTAIVTGCASVVVVDVGTAYSGYGASEGPATESASEICALGYKAVPDTHSVVDAQKIVDIALSSLGRVDILINGAGINRYGKLENYSTADLKEILETNTLGSLPVVNIASSSVLGTVDYTPYITSKAGLVGLTKALAAEFDYSMNIKINAVAPISASRMTAPALTDERTIKNFELARPPARNAAIILALAIDASTFNGEFFSTGGYKVHRIVFGMLPGYKG</sequence>
<dbReference type="PRINTS" id="PR00080">
    <property type="entry name" value="SDRFAMILY"/>
</dbReference>
<evidence type="ECO:0000256" key="2">
    <source>
        <dbReference type="ARBA" id="ARBA00023002"/>
    </source>
</evidence>